<gene>
    <name evidence="1" type="ORF">M9H77_26380</name>
</gene>
<keyword evidence="2" id="KW-1185">Reference proteome</keyword>
<protein>
    <submittedName>
        <fullName evidence="1">Uncharacterized protein</fullName>
    </submittedName>
</protein>
<dbReference type="Proteomes" id="UP001060085">
    <property type="component" value="Linkage Group LG06"/>
</dbReference>
<dbReference type="EMBL" id="CM044706">
    <property type="protein sequence ID" value="KAI5657587.1"/>
    <property type="molecule type" value="Genomic_DNA"/>
</dbReference>
<proteinExistence type="predicted"/>
<sequence length="113" mass="13067">MDIQNNSGNGCYRNKKIFRTKAEQHNVELSHKKVKTIHMPNTNAAGKELQILFSFCYTSSHQAWKEMTGLAAQHLIPIYLKRMDHGTQWPQTYKLKDNINDGYENNQANTAEQ</sequence>
<organism evidence="1 2">
    <name type="scientific">Catharanthus roseus</name>
    <name type="common">Madagascar periwinkle</name>
    <name type="synonym">Vinca rosea</name>
    <dbReference type="NCBI Taxonomy" id="4058"/>
    <lineage>
        <taxon>Eukaryota</taxon>
        <taxon>Viridiplantae</taxon>
        <taxon>Streptophyta</taxon>
        <taxon>Embryophyta</taxon>
        <taxon>Tracheophyta</taxon>
        <taxon>Spermatophyta</taxon>
        <taxon>Magnoliopsida</taxon>
        <taxon>eudicotyledons</taxon>
        <taxon>Gunneridae</taxon>
        <taxon>Pentapetalae</taxon>
        <taxon>asterids</taxon>
        <taxon>lamiids</taxon>
        <taxon>Gentianales</taxon>
        <taxon>Apocynaceae</taxon>
        <taxon>Rauvolfioideae</taxon>
        <taxon>Vinceae</taxon>
        <taxon>Catharanthinae</taxon>
        <taxon>Catharanthus</taxon>
    </lineage>
</organism>
<evidence type="ECO:0000313" key="1">
    <source>
        <dbReference type="EMBL" id="KAI5657587.1"/>
    </source>
</evidence>
<evidence type="ECO:0000313" key="2">
    <source>
        <dbReference type="Proteomes" id="UP001060085"/>
    </source>
</evidence>
<name>A0ACC0AC81_CATRO</name>
<accession>A0ACC0AC81</accession>
<comment type="caution">
    <text evidence="1">The sequence shown here is derived from an EMBL/GenBank/DDBJ whole genome shotgun (WGS) entry which is preliminary data.</text>
</comment>
<reference evidence="2" key="1">
    <citation type="journal article" date="2023" name="Nat. Plants">
        <title>Single-cell RNA sequencing provides a high-resolution roadmap for understanding the multicellular compartmentation of specialized metabolism.</title>
        <authorList>
            <person name="Sun S."/>
            <person name="Shen X."/>
            <person name="Li Y."/>
            <person name="Li Y."/>
            <person name="Wang S."/>
            <person name="Li R."/>
            <person name="Zhang H."/>
            <person name="Shen G."/>
            <person name="Guo B."/>
            <person name="Wei J."/>
            <person name="Xu J."/>
            <person name="St-Pierre B."/>
            <person name="Chen S."/>
            <person name="Sun C."/>
        </authorList>
    </citation>
    <scope>NUCLEOTIDE SEQUENCE [LARGE SCALE GENOMIC DNA]</scope>
</reference>